<keyword evidence="2" id="KW-0732">Signal</keyword>
<evidence type="ECO:0000256" key="2">
    <source>
        <dbReference type="SAM" id="SignalP"/>
    </source>
</evidence>
<protein>
    <recommendedName>
        <fullName evidence="5">Secreted protein</fullName>
    </recommendedName>
</protein>
<evidence type="ECO:0008006" key="5">
    <source>
        <dbReference type="Google" id="ProtNLM"/>
    </source>
</evidence>
<feature type="compositionally biased region" description="Basic and acidic residues" evidence="1">
    <location>
        <begin position="126"/>
        <end position="142"/>
    </location>
</feature>
<name>A0A835ZIB8_9STRA</name>
<feature type="chain" id="PRO_5032599283" description="Secreted protein" evidence="2">
    <location>
        <begin position="26"/>
        <end position="161"/>
    </location>
</feature>
<feature type="signal peptide" evidence="2">
    <location>
        <begin position="1"/>
        <end position="25"/>
    </location>
</feature>
<gene>
    <name evidence="3" type="ORF">JKP88DRAFT_242595</name>
</gene>
<sequence length="161" mass="17827">MIMKVLATITYFVLFLVSDTPGASAVAVEDEHRDLQQYYESEYYYGGSGGGGSASYACGWAGCSVSGSTGWSYGRNVDPVTGNTYFVDDTDASNMSRAYYAPRDADDVDKTFQNIYKHTDTQAIQKSDENQALHEQDPHNKEQQVQSNKENTTKGRKGCKR</sequence>
<keyword evidence="4" id="KW-1185">Reference proteome</keyword>
<evidence type="ECO:0000256" key="1">
    <source>
        <dbReference type="SAM" id="MobiDB-lite"/>
    </source>
</evidence>
<accession>A0A835ZIB8</accession>
<dbReference type="AlphaFoldDB" id="A0A835ZIB8"/>
<organism evidence="3 4">
    <name type="scientific">Tribonema minus</name>
    <dbReference type="NCBI Taxonomy" id="303371"/>
    <lineage>
        <taxon>Eukaryota</taxon>
        <taxon>Sar</taxon>
        <taxon>Stramenopiles</taxon>
        <taxon>Ochrophyta</taxon>
        <taxon>PX clade</taxon>
        <taxon>Xanthophyceae</taxon>
        <taxon>Tribonematales</taxon>
        <taxon>Tribonemataceae</taxon>
        <taxon>Tribonema</taxon>
    </lineage>
</organism>
<evidence type="ECO:0000313" key="3">
    <source>
        <dbReference type="EMBL" id="KAG5192712.1"/>
    </source>
</evidence>
<dbReference type="EMBL" id="JAFCMP010000002">
    <property type="protein sequence ID" value="KAG5192712.1"/>
    <property type="molecule type" value="Genomic_DNA"/>
</dbReference>
<evidence type="ECO:0000313" key="4">
    <source>
        <dbReference type="Proteomes" id="UP000664859"/>
    </source>
</evidence>
<dbReference type="Proteomes" id="UP000664859">
    <property type="component" value="Unassembled WGS sequence"/>
</dbReference>
<proteinExistence type="predicted"/>
<reference evidence="3" key="1">
    <citation type="submission" date="2021-02" db="EMBL/GenBank/DDBJ databases">
        <title>First Annotated Genome of the Yellow-green Alga Tribonema minus.</title>
        <authorList>
            <person name="Mahan K.M."/>
        </authorList>
    </citation>
    <scope>NUCLEOTIDE SEQUENCE</scope>
    <source>
        <strain evidence="3">UTEX B ZZ1240</strain>
    </source>
</reference>
<feature type="region of interest" description="Disordered" evidence="1">
    <location>
        <begin position="125"/>
        <end position="161"/>
    </location>
</feature>
<comment type="caution">
    <text evidence="3">The sequence shown here is derived from an EMBL/GenBank/DDBJ whole genome shotgun (WGS) entry which is preliminary data.</text>
</comment>